<dbReference type="Gene3D" id="3.60.10.10">
    <property type="entry name" value="Endonuclease/exonuclease/phosphatase"/>
    <property type="match status" value="1"/>
</dbReference>
<dbReference type="PANTHER" id="PTHR33710">
    <property type="entry name" value="BNAC02G09200D PROTEIN"/>
    <property type="match status" value="1"/>
</dbReference>
<dbReference type="PANTHER" id="PTHR33710:SF79">
    <property type="entry name" value="OS06G0205337 PROTEIN"/>
    <property type="match status" value="1"/>
</dbReference>
<dbReference type="EMBL" id="JBBPBN010000049">
    <property type="protein sequence ID" value="KAK8993156.1"/>
    <property type="molecule type" value="Genomic_DNA"/>
</dbReference>
<dbReference type="InterPro" id="IPR036691">
    <property type="entry name" value="Endo/exonu/phosph_ase_sf"/>
</dbReference>
<evidence type="ECO:0000313" key="2">
    <source>
        <dbReference type="Proteomes" id="UP001396334"/>
    </source>
</evidence>
<name>A0ABR2PXI8_9ROSI</name>
<sequence>MGDSNIVASPNDKYGGSPFDHKNAKWYYDLLERTYLMKIQSQGGTYTWSNQRSSDDVICEKLDRVLTSLEWSFLFPRAVAIVETAIEYDHALILLLTNGIEKREKKDFKFESKWLLE</sequence>
<evidence type="ECO:0000313" key="1">
    <source>
        <dbReference type="EMBL" id="KAK8993156.1"/>
    </source>
</evidence>
<reference evidence="1 2" key="1">
    <citation type="journal article" date="2024" name="G3 (Bethesda)">
        <title>Genome assembly of Hibiscus sabdariffa L. provides insights into metabolisms of medicinal natural products.</title>
        <authorList>
            <person name="Kim T."/>
        </authorList>
    </citation>
    <scope>NUCLEOTIDE SEQUENCE [LARGE SCALE GENOMIC DNA]</scope>
    <source>
        <strain evidence="1">TK-2024</strain>
        <tissue evidence="1">Old leaves</tissue>
    </source>
</reference>
<keyword evidence="2" id="KW-1185">Reference proteome</keyword>
<dbReference type="Proteomes" id="UP001396334">
    <property type="component" value="Unassembled WGS sequence"/>
</dbReference>
<organism evidence="1 2">
    <name type="scientific">Hibiscus sabdariffa</name>
    <name type="common">roselle</name>
    <dbReference type="NCBI Taxonomy" id="183260"/>
    <lineage>
        <taxon>Eukaryota</taxon>
        <taxon>Viridiplantae</taxon>
        <taxon>Streptophyta</taxon>
        <taxon>Embryophyta</taxon>
        <taxon>Tracheophyta</taxon>
        <taxon>Spermatophyta</taxon>
        <taxon>Magnoliopsida</taxon>
        <taxon>eudicotyledons</taxon>
        <taxon>Gunneridae</taxon>
        <taxon>Pentapetalae</taxon>
        <taxon>rosids</taxon>
        <taxon>malvids</taxon>
        <taxon>Malvales</taxon>
        <taxon>Malvaceae</taxon>
        <taxon>Malvoideae</taxon>
        <taxon>Hibiscus</taxon>
    </lineage>
</organism>
<gene>
    <name evidence="1" type="ORF">V6N11_033260</name>
</gene>
<accession>A0ABR2PXI8</accession>
<proteinExistence type="predicted"/>
<comment type="caution">
    <text evidence="1">The sequence shown here is derived from an EMBL/GenBank/DDBJ whole genome shotgun (WGS) entry which is preliminary data.</text>
</comment>
<protein>
    <submittedName>
        <fullName evidence="1">Uncharacterized protein</fullName>
    </submittedName>
</protein>